<evidence type="ECO:0000313" key="1">
    <source>
        <dbReference type="EMBL" id="TXL60785.1"/>
    </source>
</evidence>
<name>A0A5C8NIT5_9ACTN</name>
<dbReference type="RefSeq" id="WP_147686398.1">
    <property type="nucleotide sequence ID" value="NZ_VDUX01000004.1"/>
</dbReference>
<comment type="caution">
    <text evidence="1">The sequence shown here is derived from an EMBL/GenBank/DDBJ whole genome shotgun (WGS) entry which is preliminary data.</text>
</comment>
<dbReference type="AlphaFoldDB" id="A0A5C8NIT5"/>
<reference evidence="1 2" key="1">
    <citation type="submission" date="2019-06" db="EMBL/GenBank/DDBJ databases">
        <title>Aeromicrobium sp. nov., isolated from a maize field.</title>
        <authorList>
            <person name="Lin S.-Y."/>
            <person name="Tsai C.-F."/>
            <person name="Young C.-C."/>
        </authorList>
    </citation>
    <scope>NUCLEOTIDE SEQUENCE [LARGE SCALE GENOMIC DNA]</scope>
    <source>
        <strain evidence="1 2">CC-CFT486</strain>
    </source>
</reference>
<sequence length="135" mass="14299">MGFFKSINDLNKQAKEISKDFDPGAQMKNAMGQMAAANEMMAQQTQAANLALTGKDATGSIVNVAQTGAMVNFQPTLAIELTVFPEGGVPYPLTVTQVVEQVYLAKAVAGQQVKLKVDPADPTIGWIDWAGSLAL</sequence>
<evidence type="ECO:0000313" key="2">
    <source>
        <dbReference type="Proteomes" id="UP000321571"/>
    </source>
</evidence>
<protein>
    <submittedName>
        <fullName evidence="1">Uncharacterized protein</fullName>
    </submittedName>
</protein>
<dbReference type="EMBL" id="VDUX01000004">
    <property type="protein sequence ID" value="TXL60785.1"/>
    <property type="molecule type" value="Genomic_DNA"/>
</dbReference>
<organism evidence="1 2">
    <name type="scientific">Aeromicrobium terrae</name>
    <dbReference type="NCBI Taxonomy" id="2498846"/>
    <lineage>
        <taxon>Bacteria</taxon>
        <taxon>Bacillati</taxon>
        <taxon>Actinomycetota</taxon>
        <taxon>Actinomycetes</taxon>
        <taxon>Propionibacteriales</taxon>
        <taxon>Nocardioidaceae</taxon>
        <taxon>Aeromicrobium</taxon>
    </lineage>
</organism>
<gene>
    <name evidence="1" type="ORF">FHP06_10195</name>
</gene>
<accession>A0A5C8NIT5</accession>
<dbReference type="Proteomes" id="UP000321571">
    <property type="component" value="Unassembled WGS sequence"/>
</dbReference>
<dbReference type="OrthoDB" id="4424419at2"/>
<keyword evidence="2" id="KW-1185">Reference proteome</keyword>
<proteinExistence type="predicted"/>